<name>A0A0F9SH29_9ZZZZ</name>
<evidence type="ECO:0000256" key="1">
    <source>
        <dbReference type="SAM" id="MobiDB-lite"/>
    </source>
</evidence>
<sequence>MSDTDSFIDEVNDEVRRDRFYLLLKRYGWVAILAVVLLVGGAAWNEYQKAQNRARAEALGDAMFAALAGTDAAARAEALGAVNTDSPRSVAMLAFLKAAEQSQAGDKDAALETLNGLGANGDVPAIYREIAQFKALTLQGTDTPAAERRLALEALIQSPSPLRLLAQEQMALIDIEENQPQAAIDRYQEILQDAEVTSDLQQRALQVIVALGSEPDLGSATAVTPPELSSSAGVGGN</sequence>
<feature type="compositionally biased region" description="Polar residues" evidence="1">
    <location>
        <begin position="227"/>
        <end position="237"/>
    </location>
</feature>
<reference evidence="3" key="1">
    <citation type="journal article" date="2015" name="Nature">
        <title>Complex archaea that bridge the gap between prokaryotes and eukaryotes.</title>
        <authorList>
            <person name="Spang A."/>
            <person name="Saw J.H."/>
            <person name="Jorgensen S.L."/>
            <person name="Zaremba-Niedzwiedzka K."/>
            <person name="Martijn J."/>
            <person name="Lind A.E."/>
            <person name="van Eijk R."/>
            <person name="Schleper C."/>
            <person name="Guy L."/>
            <person name="Ettema T.J."/>
        </authorList>
    </citation>
    <scope>NUCLEOTIDE SEQUENCE</scope>
</reference>
<evidence type="ECO:0008006" key="4">
    <source>
        <dbReference type="Google" id="ProtNLM"/>
    </source>
</evidence>
<keyword evidence="2" id="KW-1133">Transmembrane helix</keyword>
<feature type="region of interest" description="Disordered" evidence="1">
    <location>
        <begin position="216"/>
        <end position="237"/>
    </location>
</feature>
<feature type="transmembrane region" description="Helical" evidence="2">
    <location>
        <begin position="27"/>
        <end position="45"/>
    </location>
</feature>
<keyword evidence="2" id="KW-0472">Membrane</keyword>
<proteinExistence type="predicted"/>
<evidence type="ECO:0000313" key="3">
    <source>
        <dbReference type="EMBL" id="KKN66339.1"/>
    </source>
</evidence>
<organism evidence="3">
    <name type="scientific">marine sediment metagenome</name>
    <dbReference type="NCBI Taxonomy" id="412755"/>
    <lineage>
        <taxon>unclassified sequences</taxon>
        <taxon>metagenomes</taxon>
        <taxon>ecological metagenomes</taxon>
    </lineage>
</organism>
<protein>
    <recommendedName>
        <fullName evidence="4">Tetratricopeptide repeat-like domain-containing protein</fullName>
    </recommendedName>
</protein>
<keyword evidence="2" id="KW-0812">Transmembrane</keyword>
<gene>
    <name evidence="3" type="ORF">LCGC14_0472470</name>
</gene>
<dbReference type="AlphaFoldDB" id="A0A0F9SH29"/>
<evidence type="ECO:0000256" key="2">
    <source>
        <dbReference type="SAM" id="Phobius"/>
    </source>
</evidence>
<comment type="caution">
    <text evidence="3">The sequence shown here is derived from an EMBL/GenBank/DDBJ whole genome shotgun (WGS) entry which is preliminary data.</text>
</comment>
<accession>A0A0F9SH29</accession>
<dbReference type="EMBL" id="LAZR01000503">
    <property type="protein sequence ID" value="KKN66339.1"/>
    <property type="molecule type" value="Genomic_DNA"/>
</dbReference>